<dbReference type="PANTHER" id="PTHR10285">
    <property type="entry name" value="URIDINE KINASE"/>
    <property type="match status" value="1"/>
</dbReference>
<gene>
    <name evidence="2" type="ORF">GT003_04560</name>
</gene>
<dbReference type="GO" id="GO:0016301">
    <property type="term" value="F:kinase activity"/>
    <property type="evidence" value="ECO:0007669"/>
    <property type="project" value="InterPro"/>
</dbReference>
<keyword evidence="3" id="KW-1185">Reference proteome</keyword>
<organism evidence="2 3">
    <name type="scientific">Paenibacillus sacheonensis</name>
    <dbReference type="NCBI Taxonomy" id="742054"/>
    <lineage>
        <taxon>Bacteria</taxon>
        <taxon>Bacillati</taxon>
        <taxon>Bacillota</taxon>
        <taxon>Bacilli</taxon>
        <taxon>Bacillales</taxon>
        <taxon>Paenibacillaceae</taxon>
        <taxon>Paenibacillus</taxon>
    </lineage>
</organism>
<dbReference type="Pfam" id="PF00485">
    <property type="entry name" value="PRK"/>
    <property type="match status" value="1"/>
</dbReference>
<evidence type="ECO:0000313" key="2">
    <source>
        <dbReference type="EMBL" id="NBC68270.1"/>
    </source>
</evidence>
<dbReference type="EMBL" id="JAAAMU010000002">
    <property type="protein sequence ID" value="NBC68270.1"/>
    <property type="molecule type" value="Genomic_DNA"/>
</dbReference>
<dbReference type="InterPro" id="IPR027417">
    <property type="entry name" value="P-loop_NTPase"/>
</dbReference>
<accession>A0A7X4YKW9</accession>
<name>A0A7X4YKW9_9BACL</name>
<dbReference type="AlphaFoldDB" id="A0A7X4YKW9"/>
<dbReference type="InterPro" id="IPR006083">
    <property type="entry name" value="PRK/URK"/>
</dbReference>
<evidence type="ECO:0000313" key="3">
    <source>
        <dbReference type="Proteomes" id="UP000558113"/>
    </source>
</evidence>
<proteinExistence type="predicted"/>
<comment type="caution">
    <text evidence="2">The sequence shown here is derived from an EMBL/GenBank/DDBJ whole genome shotgun (WGS) entry which is preliminary data.</text>
</comment>
<protein>
    <recommendedName>
        <fullName evidence="1">Phosphoribulokinase/uridine kinase domain-containing protein</fullName>
    </recommendedName>
</protein>
<reference evidence="2 3" key="1">
    <citation type="submission" date="2020-01" db="EMBL/GenBank/DDBJ databases">
        <title>Paenibacillus soybeanensis sp. nov. isolated from the nodules of soybean (Glycine max(L.) Merr).</title>
        <authorList>
            <person name="Wang H."/>
        </authorList>
    </citation>
    <scope>NUCLEOTIDE SEQUENCE [LARGE SCALE GENOMIC DNA]</scope>
    <source>
        <strain evidence="2 3">DSM 23054</strain>
    </source>
</reference>
<feature type="domain" description="Phosphoribulokinase/uridine kinase" evidence="1">
    <location>
        <begin position="36"/>
        <end position="171"/>
    </location>
</feature>
<dbReference type="RefSeq" id="WP_161694907.1">
    <property type="nucleotide sequence ID" value="NZ_JAAAMU010000002.1"/>
</dbReference>
<dbReference type="SUPFAM" id="SSF52540">
    <property type="entry name" value="P-loop containing nucleoside triphosphate hydrolases"/>
    <property type="match status" value="1"/>
</dbReference>
<dbReference type="Gene3D" id="3.40.50.300">
    <property type="entry name" value="P-loop containing nucleotide triphosphate hydrolases"/>
    <property type="match status" value="1"/>
</dbReference>
<dbReference type="OrthoDB" id="9810277at2"/>
<sequence length="206" mass="23425">MTDETNHLFPDLQAAAKALAASVLAASSRFKRPMIAAVDGGSGAGKSTLTRMTAPLIGASVIHYDDFFDAAVPDEEWDLCPDEQKCRRCMDWIRLRREVLEPLLNGQPARYRPYSFETEDKLAPESVIIQPSPVILLDGIYSALPELNDLLDYKILIQVPDAIRHRRHNERENSEDIAWHRRWDPSEAYYFAQVRPPSSYDLVIEL</sequence>
<dbReference type="Proteomes" id="UP000558113">
    <property type="component" value="Unassembled WGS sequence"/>
</dbReference>
<dbReference type="GO" id="GO:0005524">
    <property type="term" value="F:ATP binding"/>
    <property type="evidence" value="ECO:0007669"/>
    <property type="project" value="InterPro"/>
</dbReference>
<evidence type="ECO:0000259" key="1">
    <source>
        <dbReference type="Pfam" id="PF00485"/>
    </source>
</evidence>